<gene>
    <name evidence="2" type="ORF">C1H46_029720</name>
</gene>
<dbReference type="AlphaFoldDB" id="A0A540LEM4"/>
<organism evidence="2 3">
    <name type="scientific">Malus baccata</name>
    <name type="common">Siberian crab apple</name>
    <name type="synonym">Pyrus baccata</name>
    <dbReference type="NCBI Taxonomy" id="106549"/>
    <lineage>
        <taxon>Eukaryota</taxon>
        <taxon>Viridiplantae</taxon>
        <taxon>Streptophyta</taxon>
        <taxon>Embryophyta</taxon>
        <taxon>Tracheophyta</taxon>
        <taxon>Spermatophyta</taxon>
        <taxon>Magnoliopsida</taxon>
        <taxon>eudicotyledons</taxon>
        <taxon>Gunneridae</taxon>
        <taxon>Pentapetalae</taxon>
        <taxon>rosids</taxon>
        <taxon>fabids</taxon>
        <taxon>Rosales</taxon>
        <taxon>Rosaceae</taxon>
        <taxon>Amygdaloideae</taxon>
        <taxon>Maleae</taxon>
        <taxon>Malus</taxon>
    </lineage>
</organism>
<feature type="region of interest" description="Disordered" evidence="1">
    <location>
        <begin position="1"/>
        <end position="39"/>
    </location>
</feature>
<name>A0A540LEM4_MALBA</name>
<evidence type="ECO:0000256" key="1">
    <source>
        <dbReference type="SAM" id="MobiDB-lite"/>
    </source>
</evidence>
<proteinExistence type="predicted"/>
<dbReference type="Proteomes" id="UP000315295">
    <property type="component" value="Unassembled WGS sequence"/>
</dbReference>
<sequence>MAQRSRRNIIKSGNASNAGEKRAMKSKHQKSQENLDEYDMPDINAAIHVLGEAQKEIVASVK</sequence>
<accession>A0A540LEM4</accession>
<protein>
    <submittedName>
        <fullName evidence="2">Uncharacterized protein</fullName>
    </submittedName>
</protein>
<evidence type="ECO:0000313" key="2">
    <source>
        <dbReference type="EMBL" id="TQD84732.1"/>
    </source>
</evidence>
<reference evidence="2 3" key="1">
    <citation type="journal article" date="2019" name="G3 (Bethesda)">
        <title>Sequencing of a Wild Apple (Malus baccata) Genome Unravels the Differences Between Cultivated and Wild Apple Species Regarding Disease Resistance and Cold Tolerance.</title>
        <authorList>
            <person name="Chen X."/>
        </authorList>
    </citation>
    <scope>NUCLEOTIDE SEQUENCE [LARGE SCALE GENOMIC DNA]</scope>
    <source>
        <strain evidence="3">cv. Shandingzi</strain>
        <tissue evidence="2">Leaves</tissue>
    </source>
</reference>
<dbReference type="EMBL" id="VIEB01000622">
    <property type="protein sequence ID" value="TQD84732.1"/>
    <property type="molecule type" value="Genomic_DNA"/>
</dbReference>
<comment type="caution">
    <text evidence="2">The sequence shown here is derived from an EMBL/GenBank/DDBJ whole genome shotgun (WGS) entry which is preliminary data.</text>
</comment>
<evidence type="ECO:0000313" key="3">
    <source>
        <dbReference type="Proteomes" id="UP000315295"/>
    </source>
</evidence>
<keyword evidence="3" id="KW-1185">Reference proteome</keyword>